<name>A0AAV5UZV7_9BILA</name>
<dbReference type="Proteomes" id="UP001432322">
    <property type="component" value="Unassembled WGS sequence"/>
</dbReference>
<protein>
    <submittedName>
        <fullName evidence="1">Uncharacterized protein</fullName>
    </submittedName>
</protein>
<accession>A0AAV5UZV7</accession>
<sequence length="108" mass="12158">PGEVFQNSIGTPTSYFPSIYVQLYAGLEFSVFEMKSSDGTGRRTLPFLRDENHICARENVQNMIFLVSAFRLLDVFIGRSSGDLYENIGCNSPCLIDRFQYGLLALCD</sequence>
<dbReference type="EMBL" id="BTSY01000002">
    <property type="protein sequence ID" value="GMT12830.1"/>
    <property type="molecule type" value="Genomic_DNA"/>
</dbReference>
<gene>
    <name evidence="1" type="ORF">PFISCL1PPCAC_4127</name>
</gene>
<dbReference type="AlphaFoldDB" id="A0AAV5UZV7"/>
<organism evidence="1 2">
    <name type="scientific">Pristionchus fissidentatus</name>
    <dbReference type="NCBI Taxonomy" id="1538716"/>
    <lineage>
        <taxon>Eukaryota</taxon>
        <taxon>Metazoa</taxon>
        <taxon>Ecdysozoa</taxon>
        <taxon>Nematoda</taxon>
        <taxon>Chromadorea</taxon>
        <taxon>Rhabditida</taxon>
        <taxon>Rhabditina</taxon>
        <taxon>Diplogasteromorpha</taxon>
        <taxon>Diplogasteroidea</taxon>
        <taxon>Neodiplogasteridae</taxon>
        <taxon>Pristionchus</taxon>
    </lineage>
</organism>
<reference evidence="1" key="1">
    <citation type="submission" date="2023-10" db="EMBL/GenBank/DDBJ databases">
        <title>Genome assembly of Pristionchus species.</title>
        <authorList>
            <person name="Yoshida K."/>
            <person name="Sommer R.J."/>
        </authorList>
    </citation>
    <scope>NUCLEOTIDE SEQUENCE</scope>
    <source>
        <strain evidence="1">RS5133</strain>
    </source>
</reference>
<evidence type="ECO:0000313" key="1">
    <source>
        <dbReference type="EMBL" id="GMT12830.1"/>
    </source>
</evidence>
<comment type="caution">
    <text evidence="1">The sequence shown here is derived from an EMBL/GenBank/DDBJ whole genome shotgun (WGS) entry which is preliminary data.</text>
</comment>
<proteinExistence type="predicted"/>
<keyword evidence="2" id="KW-1185">Reference proteome</keyword>
<feature type="non-terminal residue" evidence="1">
    <location>
        <position position="1"/>
    </location>
</feature>
<evidence type="ECO:0000313" key="2">
    <source>
        <dbReference type="Proteomes" id="UP001432322"/>
    </source>
</evidence>